<dbReference type="RefSeq" id="XP_017993335.1">
    <property type="nucleotide sequence ID" value="XM_018136998.1"/>
</dbReference>
<dbReference type="GO" id="GO:0022857">
    <property type="term" value="F:transmembrane transporter activity"/>
    <property type="evidence" value="ECO:0007669"/>
    <property type="project" value="InterPro"/>
</dbReference>
<evidence type="ECO:0000259" key="7">
    <source>
        <dbReference type="PROSITE" id="PS50850"/>
    </source>
</evidence>
<feature type="transmembrane region" description="Helical" evidence="6">
    <location>
        <begin position="97"/>
        <end position="117"/>
    </location>
</feature>
<dbReference type="OrthoDB" id="2241241at2759"/>
<keyword evidence="3 6" id="KW-1133">Transmembrane helix</keyword>
<sequence length="586" mass="63613">MQSWDDHIDHVVEETPLISLRTGHTKDREHTQTMLLLYAALFTLALAVSLDGMSFNLFLNYACSEFQALSSVGTVMIVQQLVRAVSKPVVAKISDCMGRTTSFSLVIALYAMGYALMASATQFSLLLAGAIVQSLGATGVGVLQSVIIADTSSVQWRGFLIGLVNLPFLLNFALAGPLVDFVMRTGGWRLGFALWIVIIPLASIPLILLLVIGYRRARRRGYATRSTTPLRAQSIVRDLDLVGMSLLSGCLTLILIPVSFHGFSRLTEPDHPDRAMMLAGFVFLGAFLFWERYADAPIIPLPLLSNFTVASVCLIAALDFAGFYLSWTYLSPFIQIIKDWDQVRTAYFVTTQNVMSTITGVVVGSCMAYTRRLKRYMVAGYFVRMAGVLLMIYYRSPVHTAVAMLTCQVLQGVGGGALALTMQVAVQVAVDPTKVVVVTAFELLVVEVGAAFGSALASAIVTGMLPSELSQALPMLPLEELQHLQGNLDAVLAYPLDSDIRIGVSKAWVQVMKHLCLASVLVQLPAMVLSWFVPDMDLRNPANTVTVIDTTVSKGSQRSSPPWRTTSSSRSSGSSSSLHTDPASHV</sequence>
<feature type="region of interest" description="Disordered" evidence="5">
    <location>
        <begin position="551"/>
        <end position="586"/>
    </location>
</feature>
<organism evidence="8 9">
    <name type="scientific">Malassezia pachydermatis</name>
    <dbReference type="NCBI Taxonomy" id="77020"/>
    <lineage>
        <taxon>Eukaryota</taxon>
        <taxon>Fungi</taxon>
        <taxon>Dikarya</taxon>
        <taxon>Basidiomycota</taxon>
        <taxon>Ustilaginomycotina</taxon>
        <taxon>Malasseziomycetes</taxon>
        <taxon>Malasseziales</taxon>
        <taxon>Malasseziaceae</taxon>
        <taxon>Malassezia</taxon>
    </lineage>
</organism>
<dbReference type="STRING" id="77020.A0A0N0RSM4"/>
<keyword evidence="9" id="KW-1185">Reference proteome</keyword>
<feature type="domain" description="Major facilitator superfamily (MFS) profile" evidence="7">
    <location>
        <begin position="33"/>
        <end position="537"/>
    </location>
</feature>
<gene>
    <name evidence="8" type="ORF">Malapachy_2509</name>
</gene>
<feature type="transmembrane region" description="Helical" evidence="6">
    <location>
        <begin position="347"/>
        <end position="369"/>
    </location>
</feature>
<feature type="transmembrane region" description="Helical" evidence="6">
    <location>
        <begin position="123"/>
        <end position="147"/>
    </location>
</feature>
<reference evidence="8 9" key="1">
    <citation type="submission" date="2015-07" db="EMBL/GenBank/DDBJ databases">
        <title>Draft Genome Sequence of Malassezia furfur CBS1878 and Malassezia pachydermatis CBS1879.</title>
        <authorList>
            <person name="Triana S."/>
            <person name="Ohm R."/>
            <person name="Gonzalez A."/>
            <person name="DeCock H."/>
            <person name="Restrepo S."/>
            <person name="Celis A."/>
        </authorList>
    </citation>
    <scope>NUCLEOTIDE SEQUENCE [LARGE SCALE GENOMIC DNA]</scope>
    <source>
        <strain evidence="8 9">CBS 1879</strain>
    </source>
</reference>
<evidence type="ECO:0000313" key="8">
    <source>
        <dbReference type="EMBL" id="KOS15703.1"/>
    </source>
</evidence>
<dbReference type="Proteomes" id="UP000037751">
    <property type="component" value="Unassembled WGS sequence"/>
</dbReference>
<feature type="transmembrane region" description="Helical" evidence="6">
    <location>
        <begin position="241"/>
        <end position="263"/>
    </location>
</feature>
<evidence type="ECO:0000256" key="4">
    <source>
        <dbReference type="ARBA" id="ARBA00023136"/>
    </source>
</evidence>
<feature type="transmembrane region" description="Helical" evidence="6">
    <location>
        <begin position="303"/>
        <end position="327"/>
    </location>
</feature>
<feature type="compositionally biased region" description="Low complexity" evidence="5">
    <location>
        <begin position="556"/>
        <end position="577"/>
    </location>
</feature>
<name>A0A0N0RSM4_9BASI</name>
<keyword evidence="2 6" id="KW-0812">Transmembrane</keyword>
<feature type="transmembrane region" description="Helical" evidence="6">
    <location>
        <begin position="191"/>
        <end position="212"/>
    </location>
</feature>
<dbReference type="Pfam" id="PF07690">
    <property type="entry name" value="MFS_1"/>
    <property type="match status" value="1"/>
</dbReference>
<feature type="transmembrane region" description="Helical" evidence="6">
    <location>
        <begin position="35"/>
        <end position="54"/>
    </location>
</feature>
<evidence type="ECO:0000256" key="1">
    <source>
        <dbReference type="ARBA" id="ARBA00004141"/>
    </source>
</evidence>
<evidence type="ECO:0000313" key="9">
    <source>
        <dbReference type="Proteomes" id="UP000037751"/>
    </source>
</evidence>
<dbReference type="GeneID" id="28728873"/>
<accession>A0A0N0RSM4</accession>
<dbReference type="VEuPathDB" id="FungiDB:Malapachy_2509"/>
<evidence type="ECO:0000256" key="3">
    <source>
        <dbReference type="ARBA" id="ARBA00022989"/>
    </source>
</evidence>
<dbReference type="InterPro" id="IPR020846">
    <property type="entry name" value="MFS_dom"/>
</dbReference>
<dbReference type="PANTHER" id="PTHR23501:SF87">
    <property type="entry name" value="SIDEROPHORE IRON TRANSPORTER 2"/>
    <property type="match status" value="1"/>
</dbReference>
<dbReference type="PROSITE" id="PS50850">
    <property type="entry name" value="MFS"/>
    <property type="match status" value="1"/>
</dbReference>
<feature type="transmembrane region" description="Helical" evidence="6">
    <location>
        <begin position="159"/>
        <end position="179"/>
    </location>
</feature>
<dbReference type="PANTHER" id="PTHR23501">
    <property type="entry name" value="MAJOR FACILITATOR SUPERFAMILY"/>
    <property type="match status" value="1"/>
</dbReference>
<dbReference type="GO" id="GO:0005886">
    <property type="term" value="C:plasma membrane"/>
    <property type="evidence" value="ECO:0007669"/>
    <property type="project" value="TreeGrafter"/>
</dbReference>
<comment type="subcellular location">
    <subcellularLocation>
        <location evidence="1">Membrane</location>
        <topology evidence="1">Multi-pass membrane protein</topology>
    </subcellularLocation>
</comment>
<dbReference type="SUPFAM" id="SSF103473">
    <property type="entry name" value="MFS general substrate transporter"/>
    <property type="match status" value="1"/>
</dbReference>
<feature type="transmembrane region" description="Helical" evidence="6">
    <location>
        <begin position="275"/>
        <end position="291"/>
    </location>
</feature>
<evidence type="ECO:0000256" key="2">
    <source>
        <dbReference type="ARBA" id="ARBA00022692"/>
    </source>
</evidence>
<feature type="transmembrane region" description="Helical" evidence="6">
    <location>
        <begin position="443"/>
        <end position="465"/>
    </location>
</feature>
<dbReference type="Gene3D" id="1.20.1250.20">
    <property type="entry name" value="MFS general substrate transporter like domains"/>
    <property type="match status" value="2"/>
</dbReference>
<evidence type="ECO:0000256" key="5">
    <source>
        <dbReference type="SAM" id="MobiDB-lite"/>
    </source>
</evidence>
<evidence type="ECO:0000256" key="6">
    <source>
        <dbReference type="SAM" id="Phobius"/>
    </source>
</evidence>
<keyword evidence="4 6" id="KW-0472">Membrane</keyword>
<comment type="caution">
    <text evidence="8">The sequence shown here is derived from an EMBL/GenBank/DDBJ whole genome shotgun (WGS) entry which is preliminary data.</text>
</comment>
<proteinExistence type="predicted"/>
<feature type="transmembrane region" description="Helical" evidence="6">
    <location>
        <begin position="376"/>
        <end position="394"/>
    </location>
</feature>
<dbReference type="InterPro" id="IPR011701">
    <property type="entry name" value="MFS"/>
</dbReference>
<dbReference type="AlphaFoldDB" id="A0A0N0RSM4"/>
<protein>
    <submittedName>
        <fullName evidence="8">Drug:h+ antiporter</fullName>
    </submittedName>
</protein>
<dbReference type="InterPro" id="IPR036259">
    <property type="entry name" value="MFS_trans_sf"/>
</dbReference>
<dbReference type="EMBL" id="LGAV01000002">
    <property type="protein sequence ID" value="KOS15703.1"/>
    <property type="molecule type" value="Genomic_DNA"/>
</dbReference>